<evidence type="ECO:0000256" key="1">
    <source>
        <dbReference type="SAM" id="MobiDB-lite"/>
    </source>
</evidence>
<feature type="signal peptide" evidence="2">
    <location>
        <begin position="1"/>
        <end position="22"/>
    </location>
</feature>
<gene>
    <name evidence="3" type="ORF">DL240_10810</name>
</gene>
<dbReference type="Proteomes" id="UP000249169">
    <property type="component" value="Unassembled WGS sequence"/>
</dbReference>
<protein>
    <submittedName>
        <fullName evidence="3">Uncharacterized protein</fullName>
    </submittedName>
</protein>
<dbReference type="PROSITE" id="PS51257">
    <property type="entry name" value="PROKAR_LIPOPROTEIN"/>
    <property type="match status" value="1"/>
</dbReference>
<organism evidence="3 4">
    <name type="scientific">Lujinxingia litoralis</name>
    <dbReference type="NCBI Taxonomy" id="2211119"/>
    <lineage>
        <taxon>Bacteria</taxon>
        <taxon>Deltaproteobacteria</taxon>
        <taxon>Bradymonadales</taxon>
        <taxon>Lujinxingiaceae</taxon>
        <taxon>Lujinxingia</taxon>
    </lineage>
</organism>
<sequence length="190" mass="19729">MRSTSIHRALMALLLAGGLSLAACDQTSSDKKDMTTPAPSGQPAENPYGSGPVEEQPGSKPTSSDTSGAATDNQQQPAGGDAGSTESGSTESGSTEPYGGGPSGEDPLQDGWMKIQEGMDQIREEADRRATEGSDEVAAAAEEVRKSTEDFEKDIEKSIDKLQKSMDMNAPADSQPGNTSPSETGAPEQY</sequence>
<feature type="compositionally biased region" description="Basic and acidic residues" evidence="1">
    <location>
        <begin position="120"/>
        <end position="132"/>
    </location>
</feature>
<keyword evidence="2" id="KW-0732">Signal</keyword>
<proteinExistence type="predicted"/>
<feature type="compositionally biased region" description="Basic and acidic residues" evidence="1">
    <location>
        <begin position="142"/>
        <end position="164"/>
    </location>
</feature>
<feature type="region of interest" description="Disordered" evidence="1">
    <location>
        <begin position="26"/>
        <end position="190"/>
    </location>
</feature>
<feature type="chain" id="PRO_5016464514" evidence="2">
    <location>
        <begin position="23"/>
        <end position="190"/>
    </location>
</feature>
<feature type="compositionally biased region" description="Polar residues" evidence="1">
    <location>
        <begin position="59"/>
        <end position="77"/>
    </location>
</feature>
<name>A0A328C692_9DELT</name>
<dbReference type="AlphaFoldDB" id="A0A328C692"/>
<keyword evidence="4" id="KW-1185">Reference proteome</keyword>
<evidence type="ECO:0000313" key="3">
    <source>
        <dbReference type="EMBL" id="RAL22332.1"/>
    </source>
</evidence>
<dbReference type="EMBL" id="QHKO01000004">
    <property type="protein sequence ID" value="RAL22332.1"/>
    <property type="molecule type" value="Genomic_DNA"/>
</dbReference>
<evidence type="ECO:0000313" key="4">
    <source>
        <dbReference type="Proteomes" id="UP000249169"/>
    </source>
</evidence>
<accession>A0A328C692</accession>
<feature type="compositionally biased region" description="Low complexity" evidence="1">
    <location>
        <begin position="83"/>
        <end position="97"/>
    </location>
</feature>
<reference evidence="3 4" key="1">
    <citation type="submission" date="2018-05" db="EMBL/GenBank/DDBJ databases">
        <title>Lujinxingia marina gen. nov. sp. nov., a new facultative anaerobic member of the class Deltaproteobacteria, and proposal of Lujinxingaceae fam. nov.</title>
        <authorList>
            <person name="Li C.-M."/>
        </authorList>
    </citation>
    <scope>NUCLEOTIDE SEQUENCE [LARGE SCALE GENOMIC DNA]</scope>
    <source>
        <strain evidence="3 4">B210</strain>
    </source>
</reference>
<dbReference type="RefSeq" id="WP_111729903.1">
    <property type="nucleotide sequence ID" value="NZ_QHKO01000004.1"/>
</dbReference>
<comment type="caution">
    <text evidence="3">The sequence shown here is derived from an EMBL/GenBank/DDBJ whole genome shotgun (WGS) entry which is preliminary data.</text>
</comment>
<evidence type="ECO:0000256" key="2">
    <source>
        <dbReference type="SAM" id="SignalP"/>
    </source>
</evidence>
<dbReference type="OrthoDB" id="5516622at2"/>